<dbReference type="Proteomes" id="UP001163223">
    <property type="component" value="Chromosome"/>
</dbReference>
<keyword evidence="2" id="KW-1185">Reference proteome</keyword>
<evidence type="ECO:0000313" key="2">
    <source>
        <dbReference type="Proteomes" id="UP001163223"/>
    </source>
</evidence>
<organism evidence="1 2">
    <name type="scientific">Antarcticirhabdus aurantiaca</name>
    <dbReference type="NCBI Taxonomy" id="2606717"/>
    <lineage>
        <taxon>Bacteria</taxon>
        <taxon>Pseudomonadati</taxon>
        <taxon>Pseudomonadota</taxon>
        <taxon>Alphaproteobacteria</taxon>
        <taxon>Hyphomicrobiales</taxon>
        <taxon>Aurantimonadaceae</taxon>
        <taxon>Antarcticirhabdus</taxon>
    </lineage>
</organism>
<dbReference type="EMBL" id="CP113520">
    <property type="protein sequence ID" value="WAJ28236.1"/>
    <property type="molecule type" value="Genomic_DNA"/>
</dbReference>
<evidence type="ECO:0000313" key="1">
    <source>
        <dbReference type="EMBL" id="WAJ28236.1"/>
    </source>
</evidence>
<sequence>MTTQTDGKAAFEEAIDHAKQSGMVVDGFVPGDDTDIAALEIRLGVRLPPSYKAVVR</sequence>
<accession>A0ACD4NMZ9</accession>
<proteinExistence type="predicted"/>
<name>A0ACD4NMZ9_9HYPH</name>
<reference evidence="1" key="1">
    <citation type="submission" date="2022-11" db="EMBL/GenBank/DDBJ databases">
        <title>beta-Carotene-producing bacterium, Jeongeuplla avenae sp. nov., alleviates the salt stress of Arabidopsis seedlings.</title>
        <authorList>
            <person name="Jiang L."/>
            <person name="Lee J."/>
        </authorList>
    </citation>
    <scope>NUCLEOTIDE SEQUENCE</scope>
    <source>
        <strain evidence="1">DY_R2A_6</strain>
    </source>
</reference>
<protein>
    <submittedName>
        <fullName evidence="1">SMI1/KNR4 family protein</fullName>
    </submittedName>
</protein>
<gene>
    <name evidence="1" type="ORF">OXU80_26020</name>
</gene>